<reference evidence="3" key="1">
    <citation type="journal article" date="2019" name="Int. J. Syst. Evol. Microbiol.">
        <title>The Global Catalogue of Microorganisms (GCM) 10K type strain sequencing project: providing services to taxonomists for standard genome sequencing and annotation.</title>
        <authorList>
            <consortium name="The Broad Institute Genomics Platform"/>
            <consortium name="The Broad Institute Genome Sequencing Center for Infectious Disease"/>
            <person name="Wu L."/>
            <person name="Ma J."/>
        </authorList>
    </citation>
    <scope>NUCLEOTIDE SEQUENCE [LARGE SCALE GENOMIC DNA]</scope>
    <source>
        <strain evidence="3">KACC 12602</strain>
    </source>
</reference>
<dbReference type="RefSeq" id="WP_378017066.1">
    <property type="nucleotide sequence ID" value="NZ_JBHSKT010000004.1"/>
</dbReference>
<keyword evidence="1" id="KW-0472">Membrane</keyword>
<feature type="transmembrane region" description="Helical" evidence="1">
    <location>
        <begin position="113"/>
        <end position="132"/>
    </location>
</feature>
<feature type="transmembrane region" description="Helical" evidence="1">
    <location>
        <begin position="190"/>
        <end position="217"/>
    </location>
</feature>
<gene>
    <name evidence="2" type="ORF">ACFPIB_08785</name>
</gene>
<keyword evidence="1" id="KW-0812">Transmembrane</keyword>
<sequence>MDNRLPQNTPAFSEPSRKAGVFFQPRNFAYAGVLGALCIAFFFLGIRLILGEDSFITIHDNLDSEIPWRFVLAHNQNPEVVPQIMNGLPLSFMTSQLNLVYALFTILSPFKAYIFTEALVHAVAFLGMYLLLHWHFRQYLQHSKLLISGIALCFSLLPFYNIYGLSVAGQPLLLACFLNLQNRRRIAFSLLYMAVFAFASVFALAGVFLIASAGIWFLWNIFRNRQFNFYFLAGLVLLVVCYCISEYRLLELMLLKKEPSHRESWDLVQLSKPFGKSLIATIIDFMIGQYHVASQHVFILVMGAAALILAWYKRLYYFLKPLLGLLFLLGIIAIIFGFFTWNGLIPLKEKVTLLKTFNVSRFYFLQPLLWHLVLTFALGALYLKFRSRKMIIALLAVQLSFTVGSNLQAENELRTNLRLLVGNFTKKQPKVITYKNYVSAALFHQIDSVIAKPKESYRVVCLGFYPGAAQLNGFYTLDSYQNNYPLRYKKAFREIIAPELAKSPKWQAYYDGWGSRCYVFAGETEKAFPDNEAVTSLQNFELNNAALKKMNGQYLISAYLLQDAQTSNLKLIRKFEHLDALRPLYLYAVL</sequence>
<feature type="transmembrane region" description="Helical" evidence="1">
    <location>
        <begin position="324"/>
        <end position="344"/>
    </location>
</feature>
<protein>
    <submittedName>
        <fullName evidence="2">DUF6044 family protein</fullName>
    </submittedName>
</protein>
<comment type="caution">
    <text evidence="2">The sequence shown here is derived from an EMBL/GenBank/DDBJ whole genome shotgun (WGS) entry which is preliminary data.</text>
</comment>
<dbReference type="InterPro" id="IPR046107">
    <property type="entry name" value="DUF6044"/>
</dbReference>
<feature type="transmembrane region" description="Helical" evidence="1">
    <location>
        <begin position="229"/>
        <end position="250"/>
    </location>
</feature>
<evidence type="ECO:0000313" key="3">
    <source>
        <dbReference type="Proteomes" id="UP001596161"/>
    </source>
</evidence>
<proteinExistence type="predicted"/>
<name>A0ABW0EAR5_9BACT</name>
<feature type="transmembrane region" description="Helical" evidence="1">
    <location>
        <begin position="28"/>
        <end position="50"/>
    </location>
</feature>
<accession>A0ABW0EAR5</accession>
<dbReference type="EMBL" id="JBHSKT010000004">
    <property type="protein sequence ID" value="MFC5270701.1"/>
    <property type="molecule type" value="Genomic_DNA"/>
</dbReference>
<feature type="transmembrane region" description="Helical" evidence="1">
    <location>
        <begin position="364"/>
        <end position="383"/>
    </location>
</feature>
<keyword evidence="1" id="KW-1133">Transmembrane helix</keyword>
<dbReference type="Proteomes" id="UP001596161">
    <property type="component" value="Unassembled WGS sequence"/>
</dbReference>
<evidence type="ECO:0000256" key="1">
    <source>
        <dbReference type="SAM" id="Phobius"/>
    </source>
</evidence>
<feature type="transmembrane region" description="Helical" evidence="1">
    <location>
        <begin position="293"/>
        <end position="312"/>
    </location>
</feature>
<dbReference type="Pfam" id="PF19510">
    <property type="entry name" value="DUF6044"/>
    <property type="match status" value="1"/>
</dbReference>
<organism evidence="2 3">
    <name type="scientific">Adhaeribacter terreus</name>
    <dbReference type="NCBI Taxonomy" id="529703"/>
    <lineage>
        <taxon>Bacteria</taxon>
        <taxon>Pseudomonadati</taxon>
        <taxon>Bacteroidota</taxon>
        <taxon>Cytophagia</taxon>
        <taxon>Cytophagales</taxon>
        <taxon>Hymenobacteraceae</taxon>
        <taxon>Adhaeribacter</taxon>
    </lineage>
</organism>
<feature type="transmembrane region" description="Helical" evidence="1">
    <location>
        <begin position="144"/>
        <end position="163"/>
    </location>
</feature>
<keyword evidence="3" id="KW-1185">Reference proteome</keyword>
<evidence type="ECO:0000313" key="2">
    <source>
        <dbReference type="EMBL" id="MFC5270701.1"/>
    </source>
</evidence>